<feature type="chain" id="PRO_5045038787" description="DUF732 domain-containing protein" evidence="1">
    <location>
        <begin position="31"/>
        <end position="191"/>
    </location>
</feature>
<sequence>MNLARRIAPAVLLVAAAVLTGCSSTSEAGAAADTGCVDATLPNATAEEIVDAARPQPAGDPDDVYRRLAAQFEESRAAQVQHVAASSVFTAVPEGGDAEFAKAVCGQSRWADRTAADGATVPGLRAQRAAIVSTGHTFCDTYEQLKPSAVATGAWSDWNGYVEMMARGDDSDGTRQIADAALAHVCPQFRS</sequence>
<comment type="caution">
    <text evidence="2">The sequence shown here is derived from an EMBL/GenBank/DDBJ whole genome shotgun (WGS) entry which is preliminary data.</text>
</comment>
<keyword evidence="1" id="KW-0732">Signal</keyword>
<organism evidence="2 3">
    <name type="scientific">Rhodococcus olei</name>
    <dbReference type="NCBI Taxonomy" id="2161675"/>
    <lineage>
        <taxon>Bacteria</taxon>
        <taxon>Bacillati</taxon>
        <taxon>Actinomycetota</taxon>
        <taxon>Actinomycetes</taxon>
        <taxon>Mycobacteriales</taxon>
        <taxon>Nocardiaceae</taxon>
        <taxon>Rhodococcus</taxon>
    </lineage>
</organism>
<dbReference type="EMBL" id="BAABFB010000029">
    <property type="protein sequence ID" value="GAA4476221.1"/>
    <property type="molecule type" value="Genomic_DNA"/>
</dbReference>
<accession>A0ABP8NZQ4</accession>
<evidence type="ECO:0000313" key="3">
    <source>
        <dbReference type="Proteomes" id="UP001501183"/>
    </source>
</evidence>
<evidence type="ECO:0000256" key="1">
    <source>
        <dbReference type="SAM" id="SignalP"/>
    </source>
</evidence>
<proteinExistence type="predicted"/>
<evidence type="ECO:0000313" key="2">
    <source>
        <dbReference type="EMBL" id="GAA4476221.1"/>
    </source>
</evidence>
<reference evidence="3" key="1">
    <citation type="journal article" date="2019" name="Int. J. Syst. Evol. Microbiol.">
        <title>The Global Catalogue of Microorganisms (GCM) 10K type strain sequencing project: providing services to taxonomists for standard genome sequencing and annotation.</title>
        <authorList>
            <consortium name="The Broad Institute Genomics Platform"/>
            <consortium name="The Broad Institute Genome Sequencing Center for Infectious Disease"/>
            <person name="Wu L."/>
            <person name="Ma J."/>
        </authorList>
    </citation>
    <scope>NUCLEOTIDE SEQUENCE [LARGE SCALE GENOMIC DNA]</scope>
    <source>
        <strain evidence="3">JCM 32206</strain>
    </source>
</reference>
<dbReference type="RefSeq" id="WP_345343327.1">
    <property type="nucleotide sequence ID" value="NZ_BAABFB010000029.1"/>
</dbReference>
<name>A0ABP8NZQ4_9NOCA</name>
<evidence type="ECO:0008006" key="4">
    <source>
        <dbReference type="Google" id="ProtNLM"/>
    </source>
</evidence>
<protein>
    <recommendedName>
        <fullName evidence="4">DUF732 domain-containing protein</fullName>
    </recommendedName>
</protein>
<gene>
    <name evidence="2" type="ORF">GCM10023094_15560</name>
</gene>
<dbReference type="Proteomes" id="UP001501183">
    <property type="component" value="Unassembled WGS sequence"/>
</dbReference>
<dbReference type="PROSITE" id="PS51257">
    <property type="entry name" value="PROKAR_LIPOPROTEIN"/>
    <property type="match status" value="1"/>
</dbReference>
<feature type="signal peptide" evidence="1">
    <location>
        <begin position="1"/>
        <end position="30"/>
    </location>
</feature>
<keyword evidence="3" id="KW-1185">Reference proteome</keyword>